<dbReference type="EMBL" id="GL377305">
    <property type="protein sequence ID" value="EFI98661.1"/>
    <property type="molecule type" value="Genomic_DNA"/>
</dbReference>
<dbReference type="OMA" id="FRECHAF"/>
<reference evidence="4 5" key="1">
    <citation type="journal article" date="2010" name="Nat. Biotechnol.">
        <title>Genome sequence of the model mushroom Schizophyllum commune.</title>
        <authorList>
            <person name="Ohm R.A."/>
            <person name="de Jong J.F."/>
            <person name="Lugones L.G."/>
            <person name="Aerts A."/>
            <person name="Kothe E."/>
            <person name="Stajich J.E."/>
            <person name="de Vries R.P."/>
            <person name="Record E."/>
            <person name="Levasseur A."/>
            <person name="Baker S.E."/>
            <person name="Bartholomew K.A."/>
            <person name="Coutinho P.M."/>
            <person name="Erdmann S."/>
            <person name="Fowler T.J."/>
            <person name="Gathman A.C."/>
            <person name="Lombard V."/>
            <person name="Henrissat B."/>
            <person name="Knabe N."/>
            <person name="Kuees U."/>
            <person name="Lilly W.W."/>
            <person name="Lindquist E."/>
            <person name="Lucas S."/>
            <person name="Magnuson J.K."/>
            <person name="Piumi F."/>
            <person name="Raudaskoski M."/>
            <person name="Salamov A."/>
            <person name="Schmutz J."/>
            <person name="Schwarze F.W.M.R."/>
            <person name="vanKuyk P.A."/>
            <person name="Horton J.S."/>
            <person name="Grigoriev I.V."/>
            <person name="Woesten H.A.B."/>
        </authorList>
    </citation>
    <scope>NUCLEOTIDE SEQUENCE [LARGE SCALE GENOMIC DNA]</scope>
    <source>
        <strain evidence="5">H4-8 / FGSC 9210</strain>
    </source>
</reference>
<dbReference type="AlphaFoldDB" id="D8Q2D0"/>
<dbReference type="VEuPathDB" id="FungiDB:SCHCODRAFT_02494263"/>
<evidence type="ECO:0000313" key="5">
    <source>
        <dbReference type="Proteomes" id="UP000007431"/>
    </source>
</evidence>
<dbReference type="Gene3D" id="2.130.10.10">
    <property type="entry name" value="YVTN repeat-like/Quinoprotein amine dehydrogenase"/>
    <property type="match status" value="2"/>
</dbReference>
<keyword evidence="5" id="KW-1185">Reference proteome</keyword>
<dbReference type="PANTHER" id="PTHR19857:SF8">
    <property type="entry name" value="ANGIO-ASSOCIATED MIGRATORY CELL PROTEIN"/>
    <property type="match status" value="1"/>
</dbReference>
<evidence type="ECO:0000313" key="4">
    <source>
        <dbReference type="EMBL" id="EFI98661.1"/>
    </source>
</evidence>
<dbReference type="Pfam" id="PF00400">
    <property type="entry name" value="WD40"/>
    <property type="match status" value="1"/>
</dbReference>
<dbReference type="Proteomes" id="UP000007431">
    <property type="component" value="Unassembled WGS sequence"/>
</dbReference>
<dbReference type="InterPro" id="IPR015943">
    <property type="entry name" value="WD40/YVTN_repeat-like_dom_sf"/>
</dbReference>
<dbReference type="KEGG" id="scm:SCHCO_02494263"/>
<dbReference type="HOGENOM" id="CLU_059436_0_0_1"/>
<keyword evidence="3" id="KW-0812">Transmembrane</keyword>
<dbReference type="SUPFAM" id="SSF50978">
    <property type="entry name" value="WD40 repeat-like"/>
    <property type="match status" value="1"/>
</dbReference>
<evidence type="ECO:0000256" key="2">
    <source>
        <dbReference type="ARBA" id="ARBA00022737"/>
    </source>
</evidence>
<dbReference type="InterPro" id="IPR051179">
    <property type="entry name" value="WD_repeat_multifunction"/>
</dbReference>
<keyword evidence="3" id="KW-1133">Transmembrane helix</keyword>
<dbReference type="SMART" id="SM00320">
    <property type="entry name" value="WD40"/>
    <property type="match status" value="3"/>
</dbReference>
<dbReference type="RefSeq" id="XP_003033564.1">
    <property type="nucleotide sequence ID" value="XM_003033518.1"/>
</dbReference>
<dbReference type="InterPro" id="IPR001680">
    <property type="entry name" value="WD40_rpt"/>
</dbReference>
<gene>
    <name evidence="4" type="ORF">SCHCODRAFT_108556</name>
</gene>
<name>D8Q2D0_SCHCM</name>
<evidence type="ECO:0008006" key="6">
    <source>
        <dbReference type="Google" id="ProtNLM"/>
    </source>
</evidence>
<feature type="transmembrane region" description="Helical" evidence="3">
    <location>
        <begin position="343"/>
        <end position="362"/>
    </location>
</feature>
<accession>D8Q2D0</accession>
<dbReference type="STRING" id="578458.D8Q2D0"/>
<dbReference type="OrthoDB" id="3238562at2759"/>
<keyword evidence="3" id="KW-0472">Membrane</keyword>
<proteinExistence type="predicted"/>
<evidence type="ECO:0000256" key="1">
    <source>
        <dbReference type="ARBA" id="ARBA00022574"/>
    </source>
</evidence>
<protein>
    <recommendedName>
        <fullName evidence="6">Anaphase-promoting complex subunit 4 WD40 domain-containing protein</fullName>
    </recommendedName>
</protein>
<dbReference type="InParanoid" id="D8Q2D0"/>
<dbReference type="InterPro" id="IPR036322">
    <property type="entry name" value="WD40_repeat_dom_sf"/>
</dbReference>
<feature type="non-terminal residue" evidence="4">
    <location>
        <position position="377"/>
    </location>
</feature>
<sequence>MDSDSEYTEVASFPGHQDAVLSLSFSASGRFLAATGYSGVCVWDVIRKQRVAIPAPPSTPTTRHIYTRSAWLYFESTGLDVLVLGSQRGDVVLWQWDADDGVFNTGASGRHSAEDTQILSIDTHKVTVAYEERGRIAVGTDDGRLNIWSIPPLADKLRLKYSIKLEPAVRPKTVKFDKSSQDVIVFSLTGGIITVIDFQTGTTVGSTDDGPRIMASVAIDYVNSMMAAYTGSAFELLSLRTRKRIKSIASEAPNVYYPISVVFGEGGEVLLAGTDQGHALLYDIAEGRIRQILDYPKGGLVQQVAASTMDDGYYFALAGSTICRPADVILYLTIRTAARVGSAVYLSLLLLLLHLLLFLCYYDSLYAVYRHWSMAWA</sequence>
<dbReference type="eggNOG" id="ENOG502R1Y1">
    <property type="taxonomic scope" value="Eukaryota"/>
</dbReference>
<dbReference type="PANTHER" id="PTHR19857">
    <property type="entry name" value="MITOCHONDRIAL DIVISION PROTEIN 1-RELATED"/>
    <property type="match status" value="1"/>
</dbReference>
<keyword evidence="2" id="KW-0677">Repeat</keyword>
<keyword evidence="1" id="KW-0853">WD repeat</keyword>
<evidence type="ECO:0000256" key="3">
    <source>
        <dbReference type="SAM" id="Phobius"/>
    </source>
</evidence>
<dbReference type="GeneID" id="9592931"/>
<organism evidence="5">
    <name type="scientific">Schizophyllum commune (strain H4-8 / FGSC 9210)</name>
    <name type="common">Split gill fungus</name>
    <dbReference type="NCBI Taxonomy" id="578458"/>
    <lineage>
        <taxon>Eukaryota</taxon>
        <taxon>Fungi</taxon>
        <taxon>Dikarya</taxon>
        <taxon>Basidiomycota</taxon>
        <taxon>Agaricomycotina</taxon>
        <taxon>Agaricomycetes</taxon>
        <taxon>Agaricomycetidae</taxon>
        <taxon>Agaricales</taxon>
        <taxon>Schizophyllaceae</taxon>
        <taxon>Schizophyllum</taxon>
    </lineage>
</organism>